<evidence type="ECO:0000313" key="8">
    <source>
        <dbReference type="EMBL" id="OGZ42459.1"/>
    </source>
</evidence>
<feature type="domain" description="Large ribosomal subunit protein uL6 alpha-beta" evidence="7">
    <location>
        <begin position="91"/>
        <end position="163"/>
    </location>
</feature>
<evidence type="ECO:0000256" key="2">
    <source>
        <dbReference type="ARBA" id="ARBA00022980"/>
    </source>
</evidence>
<dbReference type="SUPFAM" id="SSF56053">
    <property type="entry name" value="Ribosomal protein L6"/>
    <property type="match status" value="2"/>
</dbReference>
<name>A0A1G2FWK8_9BACT</name>
<evidence type="ECO:0000256" key="6">
    <source>
        <dbReference type="RuleBase" id="RU003870"/>
    </source>
</evidence>
<dbReference type="InterPro" id="IPR002358">
    <property type="entry name" value="Ribosomal_uL6_CS"/>
</dbReference>
<dbReference type="Pfam" id="PF00347">
    <property type="entry name" value="Ribosomal_L6"/>
    <property type="match status" value="2"/>
</dbReference>
<gene>
    <name evidence="4" type="primary">rplF</name>
    <name evidence="8" type="ORF">A2W41_03695</name>
</gene>
<dbReference type="GO" id="GO:0022625">
    <property type="term" value="C:cytosolic large ribosomal subunit"/>
    <property type="evidence" value="ECO:0007669"/>
    <property type="project" value="UniProtKB-UniRule"/>
</dbReference>
<evidence type="ECO:0000256" key="5">
    <source>
        <dbReference type="RuleBase" id="RU003869"/>
    </source>
</evidence>
<dbReference type="GO" id="GO:0003735">
    <property type="term" value="F:structural constituent of ribosome"/>
    <property type="evidence" value="ECO:0007669"/>
    <property type="project" value="UniProtKB-UniRule"/>
</dbReference>
<keyword evidence="4 6" id="KW-0699">rRNA-binding</keyword>
<dbReference type="NCBIfam" id="TIGR03654">
    <property type="entry name" value="L6_bact"/>
    <property type="match status" value="1"/>
</dbReference>
<dbReference type="InterPro" id="IPR000702">
    <property type="entry name" value="Ribosomal_uL6-like"/>
</dbReference>
<evidence type="ECO:0000256" key="3">
    <source>
        <dbReference type="ARBA" id="ARBA00023274"/>
    </source>
</evidence>
<dbReference type="PANTHER" id="PTHR11655">
    <property type="entry name" value="60S/50S RIBOSOMAL PROTEIN L6/L9"/>
    <property type="match status" value="1"/>
</dbReference>
<dbReference type="GO" id="GO:0019843">
    <property type="term" value="F:rRNA binding"/>
    <property type="evidence" value="ECO:0007669"/>
    <property type="project" value="UniProtKB-UniRule"/>
</dbReference>
<dbReference type="GO" id="GO:0002181">
    <property type="term" value="P:cytoplasmic translation"/>
    <property type="evidence" value="ECO:0007669"/>
    <property type="project" value="TreeGrafter"/>
</dbReference>
<dbReference type="Gene3D" id="3.90.930.12">
    <property type="entry name" value="Ribosomal protein L6, alpha-beta domain"/>
    <property type="match status" value="2"/>
</dbReference>
<proteinExistence type="inferred from homology"/>
<sequence length="181" mass="19939">MSRIGKQPVIIPKDVHVSFKGGVITVKGPKGVLELAVRPDIRFIIKDESVTLVPQNTDEFIVSLWGTYRSHLQNMIKGATKGYEKRLVIEGVGYRANLKGTDLELKLGFSHPIVVKARSGVDFKVEKNTIIVSGISKELVGNVAASIRSLKKPEPYKGKGIKYENEVIRRKVGKRAAGTTM</sequence>
<dbReference type="InterPro" id="IPR020040">
    <property type="entry name" value="Ribosomal_uL6_a/b-dom"/>
</dbReference>
<dbReference type="PRINTS" id="PR00059">
    <property type="entry name" value="RIBOSOMALL6"/>
</dbReference>
<keyword evidence="3 4" id="KW-0687">Ribonucleoprotein</keyword>
<evidence type="ECO:0000256" key="1">
    <source>
        <dbReference type="ARBA" id="ARBA00009356"/>
    </source>
</evidence>
<feature type="domain" description="Large ribosomal subunit protein uL6 alpha-beta" evidence="7">
    <location>
        <begin position="11"/>
        <end position="82"/>
    </location>
</feature>
<dbReference type="FunFam" id="3.90.930.12:FF:000001">
    <property type="entry name" value="50S ribosomal protein L6"/>
    <property type="match status" value="1"/>
</dbReference>
<dbReference type="PROSITE" id="PS00525">
    <property type="entry name" value="RIBOSOMAL_L6_1"/>
    <property type="match status" value="1"/>
</dbReference>
<dbReference type="InterPro" id="IPR036789">
    <property type="entry name" value="Ribosomal_uL6-like_a/b-dom_sf"/>
</dbReference>
<evidence type="ECO:0000313" key="9">
    <source>
        <dbReference type="Proteomes" id="UP000176700"/>
    </source>
</evidence>
<dbReference type="PIRSF" id="PIRSF002162">
    <property type="entry name" value="Ribosomal_L6"/>
    <property type="match status" value="1"/>
</dbReference>
<comment type="caution">
    <text evidence="8">The sequence shown here is derived from an EMBL/GenBank/DDBJ whole genome shotgun (WGS) entry which is preliminary data.</text>
</comment>
<protein>
    <recommendedName>
        <fullName evidence="4">Large ribosomal subunit protein uL6</fullName>
    </recommendedName>
</protein>
<comment type="subunit">
    <text evidence="4">Part of the 50S ribosomal subunit.</text>
</comment>
<comment type="similarity">
    <text evidence="1 4 5">Belongs to the universal ribosomal protein uL6 family.</text>
</comment>
<comment type="function">
    <text evidence="4 6">This protein binds to the 23S rRNA, and is important in its secondary structure. It is located near the subunit interface in the base of the L7/L12 stalk, and near the tRNA binding site of the peptidyltransferase center.</text>
</comment>
<dbReference type="PANTHER" id="PTHR11655:SF14">
    <property type="entry name" value="LARGE RIBOSOMAL SUBUNIT PROTEIN UL6M"/>
    <property type="match status" value="1"/>
</dbReference>
<dbReference type="HAMAP" id="MF_01365_B">
    <property type="entry name" value="Ribosomal_uL6_B"/>
    <property type="match status" value="1"/>
</dbReference>
<dbReference type="InterPro" id="IPR019906">
    <property type="entry name" value="Ribosomal_uL6_bac-type"/>
</dbReference>
<dbReference type="AlphaFoldDB" id="A0A1G2FWK8"/>
<accession>A0A1G2FWK8</accession>
<keyword evidence="2 4" id="KW-0689">Ribosomal protein</keyword>
<dbReference type="Proteomes" id="UP000176700">
    <property type="component" value="Unassembled WGS sequence"/>
</dbReference>
<reference evidence="8 9" key="1">
    <citation type="journal article" date="2016" name="Nat. Commun.">
        <title>Thousands of microbial genomes shed light on interconnected biogeochemical processes in an aquifer system.</title>
        <authorList>
            <person name="Anantharaman K."/>
            <person name="Brown C.T."/>
            <person name="Hug L.A."/>
            <person name="Sharon I."/>
            <person name="Castelle C.J."/>
            <person name="Probst A.J."/>
            <person name="Thomas B.C."/>
            <person name="Singh A."/>
            <person name="Wilkins M.J."/>
            <person name="Karaoz U."/>
            <person name="Brodie E.L."/>
            <person name="Williams K.H."/>
            <person name="Hubbard S.S."/>
            <person name="Banfield J.F."/>
        </authorList>
    </citation>
    <scope>NUCLEOTIDE SEQUENCE [LARGE SCALE GENOMIC DNA]</scope>
</reference>
<organism evidence="8 9">
    <name type="scientific">Candidatus Ryanbacteria bacterium RIFCSPHIGHO2_01_45_13</name>
    <dbReference type="NCBI Taxonomy" id="1802112"/>
    <lineage>
        <taxon>Bacteria</taxon>
        <taxon>Candidatus Ryaniibacteriota</taxon>
    </lineage>
</organism>
<evidence type="ECO:0000259" key="7">
    <source>
        <dbReference type="Pfam" id="PF00347"/>
    </source>
</evidence>
<dbReference type="EMBL" id="MHNI01000018">
    <property type="protein sequence ID" value="OGZ42459.1"/>
    <property type="molecule type" value="Genomic_DNA"/>
</dbReference>
<keyword evidence="4 6" id="KW-0694">RNA-binding</keyword>
<evidence type="ECO:0000256" key="4">
    <source>
        <dbReference type="HAMAP-Rule" id="MF_01365"/>
    </source>
</evidence>